<organism evidence="3 4">
    <name type="scientific">Megasphaera paucivorans</name>
    <dbReference type="NCBI Taxonomy" id="349095"/>
    <lineage>
        <taxon>Bacteria</taxon>
        <taxon>Bacillati</taxon>
        <taxon>Bacillota</taxon>
        <taxon>Negativicutes</taxon>
        <taxon>Veillonellales</taxon>
        <taxon>Veillonellaceae</taxon>
        <taxon>Megasphaera</taxon>
    </lineage>
</organism>
<sequence>MQTGISLYPGLDNTLEQNMELLKKAKNYGINRIFTSLHIPETNQTLFKKELRDLLLQAHILQLDVVCDVSPQACTLLGLKKLDPIELQKIGITTIRCDYGFSIDKIALFSTIMQVQLNASTLTHDTLTALQAANADFSHMDALHNFYPRPYTGLSERYFCSQNNYLREKGISVGAFIPSCSSGRRGPLYEGLPTLEAHRNISVSLAARHLTALDTDSIFIGDSYPTDEELSALTQTQKNVVVLKARLLSHDPFVRDFLSHSFTARQDPSRDAVRAQESRNLLHGHTIQPDATTILDKRLGDITIDNKDYKRYMGEVQIITTEQPSNERTNIAARIIPNELFLIKYITPGRQFRFEFIR</sequence>
<dbReference type="InterPro" id="IPR043894">
    <property type="entry name" value="MupG_C"/>
</dbReference>
<dbReference type="SUPFAM" id="SSF50891">
    <property type="entry name" value="Cyclophilin-like"/>
    <property type="match status" value="1"/>
</dbReference>
<dbReference type="InterPro" id="IPR043797">
    <property type="entry name" value="MupG_N"/>
</dbReference>
<gene>
    <name evidence="3" type="ORF">SAMN05660299_00370</name>
</gene>
<dbReference type="OrthoDB" id="5809921at2"/>
<dbReference type="Pfam" id="PF05913">
    <property type="entry name" value="MupG_C"/>
    <property type="match status" value="1"/>
</dbReference>
<feature type="domain" description="6-phospho-N-acetylmuramidase C-terminal" evidence="1">
    <location>
        <begin position="255"/>
        <end position="355"/>
    </location>
</feature>
<dbReference type="PANTHER" id="PTHR38435:SF2">
    <property type="entry name" value="DUF871 DOMAIN-CONTAINING PROTEIN"/>
    <property type="match status" value="1"/>
</dbReference>
<dbReference type="Proteomes" id="UP000199309">
    <property type="component" value="Unassembled WGS sequence"/>
</dbReference>
<dbReference type="EMBL" id="FNHQ01000002">
    <property type="protein sequence ID" value="SDM17432.1"/>
    <property type="molecule type" value="Genomic_DNA"/>
</dbReference>
<feature type="domain" description="6-phospho-N-acetylmuramidase N-terminal" evidence="2">
    <location>
        <begin position="3"/>
        <end position="234"/>
    </location>
</feature>
<dbReference type="PANTHER" id="PTHR38435">
    <property type="match status" value="1"/>
</dbReference>
<dbReference type="SUPFAM" id="SSF51445">
    <property type="entry name" value="(Trans)glycosidases"/>
    <property type="match status" value="1"/>
</dbReference>
<dbReference type="InterPro" id="IPR008589">
    <property type="entry name" value="MupG"/>
</dbReference>
<dbReference type="Gene3D" id="2.40.100.10">
    <property type="entry name" value="Cyclophilin-like"/>
    <property type="match status" value="1"/>
</dbReference>
<evidence type="ECO:0000313" key="4">
    <source>
        <dbReference type="Proteomes" id="UP000199309"/>
    </source>
</evidence>
<keyword evidence="4" id="KW-1185">Reference proteome</keyword>
<accession>A0A1G9R2A7</accession>
<name>A0A1G9R2A7_9FIRM</name>
<evidence type="ECO:0000259" key="1">
    <source>
        <dbReference type="Pfam" id="PF05913"/>
    </source>
</evidence>
<evidence type="ECO:0008006" key="5">
    <source>
        <dbReference type="Google" id="ProtNLM"/>
    </source>
</evidence>
<dbReference type="InterPro" id="IPR029000">
    <property type="entry name" value="Cyclophilin-like_dom_sf"/>
</dbReference>
<dbReference type="RefSeq" id="WP_091647658.1">
    <property type="nucleotide sequence ID" value="NZ_FNHQ01000002.1"/>
</dbReference>
<dbReference type="Pfam" id="PF19200">
    <property type="entry name" value="MupG_N"/>
    <property type="match status" value="1"/>
</dbReference>
<protein>
    <recommendedName>
        <fullName evidence="5">Outer surface protein</fullName>
    </recommendedName>
</protein>
<evidence type="ECO:0000259" key="2">
    <source>
        <dbReference type="Pfam" id="PF19200"/>
    </source>
</evidence>
<dbReference type="AlphaFoldDB" id="A0A1G9R2A7"/>
<dbReference type="InterPro" id="IPR017853">
    <property type="entry name" value="GH"/>
</dbReference>
<evidence type="ECO:0000313" key="3">
    <source>
        <dbReference type="EMBL" id="SDM17432.1"/>
    </source>
</evidence>
<proteinExistence type="predicted"/>
<dbReference type="InterPro" id="IPR013785">
    <property type="entry name" value="Aldolase_TIM"/>
</dbReference>
<reference evidence="3 4" key="1">
    <citation type="submission" date="2016-10" db="EMBL/GenBank/DDBJ databases">
        <authorList>
            <person name="de Groot N.N."/>
        </authorList>
    </citation>
    <scope>NUCLEOTIDE SEQUENCE [LARGE SCALE GENOMIC DNA]</scope>
    <source>
        <strain evidence="3 4">DSM 16981</strain>
    </source>
</reference>
<dbReference type="Gene3D" id="3.20.20.70">
    <property type="entry name" value="Aldolase class I"/>
    <property type="match status" value="1"/>
</dbReference>
<dbReference type="STRING" id="349095.SAMN05660299_00370"/>